<accession>A0A1F6A854</accession>
<feature type="domain" description="AAA" evidence="1">
    <location>
        <begin position="41"/>
        <end position="173"/>
    </location>
</feature>
<evidence type="ECO:0000259" key="1">
    <source>
        <dbReference type="Pfam" id="PF13173"/>
    </source>
</evidence>
<organism evidence="3 4">
    <name type="scientific">Candidatus Gottesmanbacteria bacterium RIFCSPHIGHO2_02_FULL_40_13</name>
    <dbReference type="NCBI Taxonomy" id="1798384"/>
    <lineage>
        <taxon>Bacteria</taxon>
        <taxon>Candidatus Gottesmaniibacteriota</taxon>
    </lineage>
</organism>
<dbReference type="InterPro" id="IPR025420">
    <property type="entry name" value="DUF4143"/>
</dbReference>
<protein>
    <recommendedName>
        <fullName evidence="5">AAA+ ATPase domain-containing protein</fullName>
    </recommendedName>
</protein>
<dbReference type="Pfam" id="PF13635">
    <property type="entry name" value="DUF4143"/>
    <property type="match status" value="1"/>
</dbReference>
<gene>
    <name evidence="3" type="ORF">A3D03_04255</name>
</gene>
<dbReference type="STRING" id="1798384.A3D03_04255"/>
<proteinExistence type="predicted"/>
<evidence type="ECO:0000259" key="2">
    <source>
        <dbReference type="Pfam" id="PF13635"/>
    </source>
</evidence>
<dbReference type="InterPro" id="IPR027417">
    <property type="entry name" value="P-loop_NTPase"/>
</dbReference>
<reference evidence="3 4" key="1">
    <citation type="journal article" date="2016" name="Nat. Commun.">
        <title>Thousands of microbial genomes shed light on interconnected biogeochemical processes in an aquifer system.</title>
        <authorList>
            <person name="Anantharaman K."/>
            <person name="Brown C.T."/>
            <person name="Hug L.A."/>
            <person name="Sharon I."/>
            <person name="Castelle C.J."/>
            <person name="Probst A.J."/>
            <person name="Thomas B.C."/>
            <person name="Singh A."/>
            <person name="Wilkins M.J."/>
            <person name="Karaoz U."/>
            <person name="Brodie E.L."/>
            <person name="Williams K.H."/>
            <person name="Hubbard S.S."/>
            <person name="Banfield J.F."/>
        </authorList>
    </citation>
    <scope>NUCLEOTIDE SEQUENCE [LARGE SCALE GENOMIC DNA]</scope>
</reference>
<dbReference type="InterPro" id="IPR041682">
    <property type="entry name" value="AAA_14"/>
</dbReference>
<comment type="caution">
    <text evidence="3">The sequence shown here is derived from an EMBL/GenBank/DDBJ whole genome shotgun (WGS) entry which is preliminary data.</text>
</comment>
<dbReference type="EMBL" id="MFJN01000033">
    <property type="protein sequence ID" value="OGG20940.1"/>
    <property type="molecule type" value="Genomic_DNA"/>
</dbReference>
<dbReference type="Pfam" id="PF13173">
    <property type="entry name" value="AAA_14"/>
    <property type="match status" value="1"/>
</dbReference>
<evidence type="ECO:0008006" key="5">
    <source>
        <dbReference type="Google" id="ProtNLM"/>
    </source>
</evidence>
<dbReference type="Gene3D" id="3.40.50.300">
    <property type="entry name" value="P-loop containing nucleotide triphosphate hydrolases"/>
    <property type="match status" value="1"/>
</dbReference>
<sequence>MNIQSHIVEQNLQWKGNLFPVPLLKRDLFDKLYTSLKSPLITFLNGPRRVGKSVLLKQIINHLVSRNSISPSRILFFEFSPRQKKEFIWNVYLYFKQNILQNGQPIFLFFDEVQTIPGFEITIKEIYDNLDQTKTKIFVTGSPSMSYKRKMAESLAGRFIPYRLFPLNFREYLRLQESSLQSKLDDQDIDNLTRIGNAEQLNLEFKRFLSWGRLPQMLFMPENERVYYLDSSIDQTITKDAFDYFNIQNPSALSALFAYLCQNNGQIIIKENLSKASGISLTTVTNYLDVLELMGLTYTVYNSTNSIVKLNSARKIYVSSMFGLKNSKYDPQTAFGFAAESYVLERLLERNQLITFYRNRNKEVDFLLPKSKIAYEVKYRPEFQQPKVILPDFELKILSYSGSLPVCLF</sequence>
<dbReference type="SUPFAM" id="SSF52540">
    <property type="entry name" value="P-loop containing nucleoside triphosphate hydrolases"/>
    <property type="match status" value="1"/>
</dbReference>
<evidence type="ECO:0000313" key="3">
    <source>
        <dbReference type="EMBL" id="OGG20940.1"/>
    </source>
</evidence>
<dbReference type="PANTHER" id="PTHR33295">
    <property type="entry name" value="ATPASE"/>
    <property type="match status" value="1"/>
</dbReference>
<dbReference type="PANTHER" id="PTHR33295:SF8">
    <property type="entry name" value="AAA+ ATPASE DOMAIN-CONTAINING PROTEIN"/>
    <property type="match status" value="1"/>
</dbReference>
<name>A0A1F6A854_9BACT</name>
<dbReference type="AlphaFoldDB" id="A0A1F6A854"/>
<evidence type="ECO:0000313" key="4">
    <source>
        <dbReference type="Proteomes" id="UP000177092"/>
    </source>
</evidence>
<dbReference type="Proteomes" id="UP000177092">
    <property type="component" value="Unassembled WGS sequence"/>
</dbReference>
<feature type="domain" description="DUF4143" evidence="2">
    <location>
        <begin position="239"/>
        <end position="380"/>
    </location>
</feature>